<reference evidence="2 3" key="1">
    <citation type="journal article" date="2013" name="Genome Announc.">
        <title>Genome Sequence of the Obligate Gammaproteobacterial Methanotroph Methylomicrobium album Strain BG8.</title>
        <authorList>
            <person name="Kits K.D."/>
            <person name="Kalyuzhnaya M.G."/>
            <person name="Klotz M.G."/>
            <person name="Jetten M.S."/>
            <person name="Op den Camp H.J."/>
            <person name="Vuilleumier S."/>
            <person name="Bringel F."/>
            <person name="Dispirito A.A."/>
            <person name="Murrell J.C."/>
            <person name="Bruce D."/>
            <person name="Cheng J.F."/>
            <person name="Copeland A."/>
            <person name="Goodwin L."/>
            <person name="Hauser L."/>
            <person name="Lajus A."/>
            <person name="Land M.L."/>
            <person name="Lapidus A."/>
            <person name="Lucas S."/>
            <person name="Medigue C."/>
            <person name="Pitluck S."/>
            <person name="Woyke T."/>
            <person name="Zeytun A."/>
            <person name="Stein L.Y."/>
        </authorList>
    </citation>
    <scope>NUCLEOTIDE SEQUENCE [LARGE SCALE GENOMIC DNA]</scope>
    <source>
        <strain evidence="2 3">BG8</strain>
    </source>
</reference>
<dbReference type="GO" id="GO:0003677">
    <property type="term" value="F:DNA binding"/>
    <property type="evidence" value="ECO:0007669"/>
    <property type="project" value="InterPro"/>
</dbReference>
<accession>H8GKB3</accession>
<dbReference type="InterPro" id="IPR048564">
    <property type="entry name" value="CYNS_N"/>
</dbReference>
<gene>
    <name evidence="2" type="ORF">Metal_2698</name>
</gene>
<dbReference type="STRING" id="686340.Metal_2698"/>
<keyword evidence="3" id="KW-1185">Reference proteome</keyword>
<dbReference type="SUPFAM" id="SSF47413">
    <property type="entry name" value="lambda repressor-like DNA-binding domains"/>
    <property type="match status" value="1"/>
</dbReference>
<dbReference type="HOGENOM" id="CLU_2302551_0_0_6"/>
<feature type="domain" description="Cyanate hydratase N-terminal" evidence="1">
    <location>
        <begin position="21"/>
        <end position="63"/>
    </location>
</feature>
<dbReference type="AlphaFoldDB" id="H8GKB3"/>
<name>H8GKB3_METAL</name>
<dbReference type="Pfam" id="PF21291">
    <property type="entry name" value="CYNS_N"/>
    <property type="match status" value="1"/>
</dbReference>
<evidence type="ECO:0000313" key="2">
    <source>
        <dbReference type="EMBL" id="EIC30404.1"/>
    </source>
</evidence>
<dbReference type="RefSeq" id="WP_005373010.1">
    <property type="nucleotide sequence ID" value="NZ_CM001475.1"/>
</dbReference>
<dbReference type="EMBL" id="CM001475">
    <property type="protein sequence ID" value="EIC30404.1"/>
    <property type="molecule type" value="Genomic_DNA"/>
</dbReference>
<evidence type="ECO:0000313" key="3">
    <source>
        <dbReference type="Proteomes" id="UP000005090"/>
    </source>
</evidence>
<sequence length="100" mass="10939">MKTVPPQTPSSGKAESLLTKEQMTGPIITAKVKKQLTWTEIAEQVGVDEVWLASACLGMSGLNLVQCGRFSARSLGNLSGPVRRFIPANDLFKYMKNNKK</sequence>
<dbReference type="Gene3D" id="1.10.260.40">
    <property type="entry name" value="lambda repressor-like DNA-binding domains"/>
    <property type="match status" value="1"/>
</dbReference>
<organism evidence="2 3">
    <name type="scientific">Methylomicrobium album BG8</name>
    <dbReference type="NCBI Taxonomy" id="686340"/>
    <lineage>
        <taxon>Bacteria</taxon>
        <taxon>Pseudomonadati</taxon>
        <taxon>Pseudomonadota</taxon>
        <taxon>Gammaproteobacteria</taxon>
        <taxon>Methylococcales</taxon>
        <taxon>Methylococcaceae</taxon>
        <taxon>Methylomicrobium</taxon>
    </lineage>
</organism>
<dbReference type="eggNOG" id="COG1513">
    <property type="taxonomic scope" value="Bacteria"/>
</dbReference>
<proteinExistence type="predicted"/>
<dbReference type="InterPro" id="IPR010982">
    <property type="entry name" value="Lambda_DNA-bd_dom_sf"/>
</dbReference>
<evidence type="ECO:0000259" key="1">
    <source>
        <dbReference type="Pfam" id="PF21291"/>
    </source>
</evidence>
<dbReference type="Proteomes" id="UP000005090">
    <property type="component" value="Chromosome"/>
</dbReference>
<protein>
    <recommendedName>
        <fullName evidence="1">Cyanate hydratase N-terminal domain-containing protein</fullName>
    </recommendedName>
</protein>